<dbReference type="InterPro" id="IPR036582">
    <property type="entry name" value="Mao_N_sf"/>
</dbReference>
<dbReference type="Proteomes" id="UP001595755">
    <property type="component" value="Unassembled WGS sequence"/>
</dbReference>
<sequence length="539" mass="58421">MWSGSGPLKGIGEVLQIGYGENFSNGFSFAMLSGNGDLLLKDHYSPGKNLKLGTIANAEDVASLAVRDGRVAVLFRNGEVIVYDATNFDDNGTILPVTVAQDAIHVAYTSGEPTQVLLVTLRDGTVWRTGNYQARWKLDNQVPGIDSIVRTAAYVNSNKFYAKRSDGSWILYDNEAILPYDAPKVDKADVSFSELKPNVGDTLKISIQETYSNGAKIKVTPNASNVKVSMPHLLKLQPDGRLKVLGVGQSEVTVTTGGISKTVTISSSLPNSLTFARQVNGTVFVPAKAVIKAMGGTVSSANGALQATIGDTTFSFKAGDVNAQLNGEPLVLTTAPLADKGETYIPGTLLKAATGARVQWDGKWQTAEISFGGEAKMTVVSVDTAGLVKRAMQGSLANYIGKSYWINHFQQWDRFSKVTVADVVPKESGDFIVQFRTTAGKKLEGYPMSAYYVKELFTNEDNFFNYDPKKKYRWSASTWNLIKAGKISLGMTKDQVRMSWGHAAGSSVAKAGGKTIETWVYYNFDTVSFVNGKVFLILY</sequence>
<dbReference type="EMBL" id="JBHSED010000028">
    <property type="protein sequence ID" value="MFC4304560.1"/>
    <property type="molecule type" value="Genomic_DNA"/>
</dbReference>
<dbReference type="RefSeq" id="WP_204606406.1">
    <property type="nucleotide sequence ID" value="NZ_JBHSED010000028.1"/>
</dbReference>
<dbReference type="Gene3D" id="2.60.40.1080">
    <property type="match status" value="1"/>
</dbReference>
<keyword evidence="3" id="KW-1185">Reference proteome</keyword>
<proteinExistence type="predicted"/>
<organism evidence="2 3">
    <name type="scientific">Cohnella boryungensis</name>
    <dbReference type="NCBI Taxonomy" id="768479"/>
    <lineage>
        <taxon>Bacteria</taxon>
        <taxon>Bacillati</taxon>
        <taxon>Bacillota</taxon>
        <taxon>Bacilli</taxon>
        <taxon>Bacillales</taxon>
        <taxon>Paenibacillaceae</taxon>
        <taxon>Cohnella</taxon>
    </lineage>
</organism>
<name>A0ABV8SC23_9BACL</name>
<dbReference type="SUPFAM" id="SSF55383">
    <property type="entry name" value="Copper amine oxidase, domain N"/>
    <property type="match status" value="1"/>
</dbReference>
<dbReference type="InterPro" id="IPR012854">
    <property type="entry name" value="Cu_amine_oxidase-like_N"/>
</dbReference>
<feature type="domain" description="Copper amine oxidase-like N-terminal" evidence="1">
    <location>
        <begin position="279"/>
        <end position="368"/>
    </location>
</feature>
<protein>
    <submittedName>
        <fullName evidence="2">Copper amine oxidase N-terminal domain-containing protein</fullName>
    </submittedName>
</protein>
<dbReference type="Gene3D" id="3.30.457.10">
    <property type="entry name" value="Copper amine oxidase-like, N-terminal domain"/>
    <property type="match status" value="1"/>
</dbReference>
<evidence type="ECO:0000313" key="3">
    <source>
        <dbReference type="Proteomes" id="UP001595755"/>
    </source>
</evidence>
<evidence type="ECO:0000259" key="1">
    <source>
        <dbReference type="Pfam" id="PF07833"/>
    </source>
</evidence>
<evidence type="ECO:0000313" key="2">
    <source>
        <dbReference type="EMBL" id="MFC4304560.1"/>
    </source>
</evidence>
<gene>
    <name evidence="2" type="ORF">ACFO1S_14115</name>
</gene>
<reference evidence="3" key="1">
    <citation type="journal article" date="2019" name="Int. J. Syst. Evol. Microbiol.">
        <title>The Global Catalogue of Microorganisms (GCM) 10K type strain sequencing project: providing services to taxonomists for standard genome sequencing and annotation.</title>
        <authorList>
            <consortium name="The Broad Institute Genomics Platform"/>
            <consortium name="The Broad Institute Genome Sequencing Center for Infectious Disease"/>
            <person name="Wu L."/>
            <person name="Ma J."/>
        </authorList>
    </citation>
    <scope>NUCLEOTIDE SEQUENCE [LARGE SCALE GENOMIC DNA]</scope>
    <source>
        <strain evidence="3">CGMCC 4.1641</strain>
    </source>
</reference>
<dbReference type="Pfam" id="PF07833">
    <property type="entry name" value="Cu_amine_oxidN1"/>
    <property type="match status" value="1"/>
</dbReference>
<accession>A0ABV8SC23</accession>
<comment type="caution">
    <text evidence="2">The sequence shown here is derived from an EMBL/GenBank/DDBJ whole genome shotgun (WGS) entry which is preliminary data.</text>
</comment>